<evidence type="ECO:0000259" key="3">
    <source>
        <dbReference type="PROSITE" id="PS50048"/>
    </source>
</evidence>
<dbReference type="SUPFAM" id="SSF57701">
    <property type="entry name" value="Zn2/Cys6 DNA-binding domain"/>
    <property type="match status" value="1"/>
</dbReference>
<reference evidence="4 5" key="1">
    <citation type="submission" date="2016-03" db="EMBL/GenBank/DDBJ databases">
        <title>Fine-scale spatial genetic structure of a fungal parasite of coffee scale insects.</title>
        <authorList>
            <person name="Jackson D."/>
            <person name="Zemenick K.A."/>
            <person name="Malloure B."/>
            <person name="Quandt C.A."/>
            <person name="James T.Y."/>
        </authorList>
    </citation>
    <scope>NUCLEOTIDE SEQUENCE [LARGE SCALE GENOMIC DNA]</scope>
    <source>
        <strain evidence="4 5">UM487</strain>
    </source>
</reference>
<protein>
    <recommendedName>
        <fullName evidence="3">Zn(2)-C6 fungal-type domain-containing protein</fullName>
    </recommendedName>
</protein>
<dbReference type="SMART" id="SM00066">
    <property type="entry name" value="GAL4"/>
    <property type="match status" value="1"/>
</dbReference>
<feature type="region of interest" description="Disordered" evidence="2">
    <location>
        <begin position="1"/>
        <end position="45"/>
    </location>
</feature>
<dbReference type="PANTHER" id="PTHR47784:SF7">
    <property type="entry name" value="ZN(II)2CYS6 TRANSCRIPTION FACTOR (EUROFUNG)"/>
    <property type="match status" value="1"/>
</dbReference>
<dbReference type="Pfam" id="PF11951">
    <property type="entry name" value="Fungal_trans_2"/>
    <property type="match status" value="1"/>
</dbReference>
<dbReference type="OMA" id="HMFLVDY"/>
<feature type="domain" description="Zn(2)-C6 fungal-type" evidence="3">
    <location>
        <begin position="54"/>
        <end position="84"/>
    </location>
</feature>
<dbReference type="PROSITE" id="PS50048">
    <property type="entry name" value="ZN2_CY6_FUNGAL_2"/>
    <property type="match status" value="1"/>
</dbReference>
<dbReference type="OrthoDB" id="5229455at2759"/>
<dbReference type="GO" id="GO:0008270">
    <property type="term" value="F:zinc ion binding"/>
    <property type="evidence" value="ECO:0007669"/>
    <property type="project" value="InterPro"/>
</dbReference>
<dbReference type="CDD" id="cd00067">
    <property type="entry name" value="GAL4"/>
    <property type="match status" value="1"/>
</dbReference>
<dbReference type="Pfam" id="PF00172">
    <property type="entry name" value="Zn_clus"/>
    <property type="match status" value="1"/>
</dbReference>
<dbReference type="InterPro" id="IPR021858">
    <property type="entry name" value="Fun_TF"/>
</dbReference>
<sequence length="425" mass="47595">MSPSSSSSSSPPNSSASPEGSDAAARSSDTSVVASARGGRQPLSRRGHFKSRMGCFNCKRRRVKCNELRPQCSPCRRLALDCSYPPTPTPAASPIRSNPSMLSLEDLRFYHQFITTAIPPLPVKAERGWMECAAMSHEYDFLAHAVLGLGASHLTRHTNADFNSQALQHRLVAIKQVNEQLSNPPSSQQSLDAILAALFCLITQASLIDDGLADYMTIIRGGHLIVIVIIGDMSKSVFPSFTVEGHDSMSQQLTREDQRDDMTDMNNFAVSLQLLEPLIQAPYEHKYYGMMLQIPYAMQRSSLDGKPLPQFLHAKANKLAWRMFSNLFRFPATFSNEEFIELINPENYGSRLLLIHMFLVDYVVAAICLSPDTPIRAPARKHVIIKWARSATSSMPQEYKRYTTWIDSYCDKLEQTTDCRHLFTP</sequence>
<dbReference type="EMBL" id="LUKN01000981">
    <property type="protein sequence ID" value="OAR01815.1"/>
    <property type="molecule type" value="Genomic_DNA"/>
</dbReference>
<evidence type="ECO:0000256" key="2">
    <source>
        <dbReference type="SAM" id="MobiDB-lite"/>
    </source>
</evidence>
<dbReference type="InterPro" id="IPR053157">
    <property type="entry name" value="Sterol_Uptake_Regulator"/>
</dbReference>
<keyword evidence="5" id="KW-1185">Reference proteome</keyword>
<dbReference type="PANTHER" id="PTHR47784">
    <property type="entry name" value="STEROL UPTAKE CONTROL PROTEIN 2"/>
    <property type="match status" value="1"/>
</dbReference>
<keyword evidence="1" id="KW-0539">Nucleus</keyword>
<dbReference type="GO" id="GO:0001228">
    <property type="term" value="F:DNA-binding transcription activator activity, RNA polymerase II-specific"/>
    <property type="evidence" value="ECO:0007669"/>
    <property type="project" value="TreeGrafter"/>
</dbReference>
<dbReference type="PROSITE" id="PS00463">
    <property type="entry name" value="ZN2_CY6_FUNGAL_1"/>
    <property type="match status" value="1"/>
</dbReference>
<gene>
    <name evidence="4" type="ORF">LLEC1_00680</name>
</gene>
<organism evidence="4 5">
    <name type="scientific">Cordyceps confragosa</name>
    <name type="common">Lecanicillium lecanii</name>
    <dbReference type="NCBI Taxonomy" id="2714763"/>
    <lineage>
        <taxon>Eukaryota</taxon>
        <taxon>Fungi</taxon>
        <taxon>Dikarya</taxon>
        <taxon>Ascomycota</taxon>
        <taxon>Pezizomycotina</taxon>
        <taxon>Sordariomycetes</taxon>
        <taxon>Hypocreomycetidae</taxon>
        <taxon>Hypocreales</taxon>
        <taxon>Cordycipitaceae</taxon>
        <taxon>Akanthomyces</taxon>
    </lineage>
</organism>
<dbReference type="InterPro" id="IPR001138">
    <property type="entry name" value="Zn2Cys6_DnaBD"/>
</dbReference>
<dbReference type="Gene3D" id="4.10.240.10">
    <property type="entry name" value="Zn(2)-C6 fungal-type DNA-binding domain"/>
    <property type="match status" value="1"/>
</dbReference>
<comment type="caution">
    <text evidence="4">The sequence shown here is derived from an EMBL/GenBank/DDBJ whole genome shotgun (WGS) entry which is preliminary data.</text>
</comment>
<dbReference type="AlphaFoldDB" id="A0A179IHK3"/>
<dbReference type="InterPro" id="IPR036864">
    <property type="entry name" value="Zn2-C6_fun-type_DNA-bd_sf"/>
</dbReference>
<feature type="compositionally biased region" description="Low complexity" evidence="2">
    <location>
        <begin position="1"/>
        <end position="18"/>
    </location>
</feature>
<evidence type="ECO:0000313" key="4">
    <source>
        <dbReference type="EMBL" id="OAR01815.1"/>
    </source>
</evidence>
<evidence type="ECO:0000256" key="1">
    <source>
        <dbReference type="ARBA" id="ARBA00023242"/>
    </source>
</evidence>
<name>A0A179IHK3_CORDF</name>
<dbReference type="Proteomes" id="UP000243081">
    <property type="component" value="Unassembled WGS sequence"/>
</dbReference>
<proteinExistence type="predicted"/>
<evidence type="ECO:0000313" key="5">
    <source>
        <dbReference type="Proteomes" id="UP000243081"/>
    </source>
</evidence>
<accession>A0A179IHK3</accession>